<protein>
    <recommendedName>
        <fullName evidence="3">Leucine rich repeat containing protein</fullName>
    </recommendedName>
</protein>
<evidence type="ECO:0000313" key="2">
    <source>
        <dbReference type="Proteomes" id="UP000594262"/>
    </source>
</evidence>
<dbReference type="InterPro" id="IPR032675">
    <property type="entry name" value="LRR_dom_sf"/>
</dbReference>
<evidence type="ECO:0008006" key="3">
    <source>
        <dbReference type="Google" id="ProtNLM"/>
    </source>
</evidence>
<dbReference type="GeneID" id="136810870"/>
<evidence type="ECO:0000313" key="1">
    <source>
        <dbReference type="EnsemblMetazoa" id="CLYHEMP003826.1"/>
    </source>
</evidence>
<sequence length="419" mass="49240">MKDILVNTTEDKEKIYHEIFVDSFFSHFQSVKSVEQQNIPLFLTWLLNDVKENDESSGRKEKIILHLSSHIHFVYINEIIPKIKRLESSANCSELKESLMTTEPSIENGWPHRWCLHIKWSEIEIPNLIWNLPHIEKIDFSKRYHQKKLEFLSHNIGKLTDVEEVKLYRNNLKDLPISLLSCQKLRKLKLLANNFEELPLFLKDLPNLELVERFCNPLTWMNFGSGLRIKKHEDREQLLEDVPEIVLNPELNLHQNQQPGDKYEPKPEITQLQPDTLLITASKRICKEIVQSGLSIDSLNISRQTKDVIYQSMENFNFCYNCKKGLHPIYESNKCSIYLEQFLGLTSIPVFCYSCDSCLDEVKEMLYKLEKDAADSVEVETTVYVNKEVCIRKLHRKNCRRCGGRVSRINRLMRSLKCR</sequence>
<dbReference type="EnsemblMetazoa" id="CLYHEMT003826.1">
    <property type="protein sequence ID" value="CLYHEMP003826.1"/>
    <property type="gene ID" value="CLYHEMG003826"/>
</dbReference>
<name>A0A7M5V569_9CNID</name>
<dbReference type="SUPFAM" id="SSF52058">
    <property type="entry name" value="L domain-like"/>
    <property type="match status" value="1"/>
</dbReference>
<dbReference type="RefSeq" id="XP_066923561.1">
    <property type="nucleotide sequence ID" value="XM_067067460.1"/>
</dbReference>
<dbReference type="AlphaFoldDB" id="A0A7M5V569"/>
<keyword evidence="2" id="KW-1185">Reference proteome</keyword>
<organism evidence="1 2">
    <name type="scientific">Clytia hemisphaerica</name>
    <dbReference type="NCBI Taxonomy" id="252671"/>
    <lineage>
        <taxon>Eukaryota</taxon>
        <taxon>Metazoa</taxon>
        <taxon>Cnidaria</taxon>
        <taxon>Hydrozoa</taxon>
        <taxon>Hydroidolina</taxon>
        <taxon>Leptothecata</taxon>
        <taxon>Obeliida</taxon>
        <taxon>Clytiidae</taxon>
        <taxon>Clytia</taxon>
    </lineage>
</organism>
<reference evidence="1" key="1">
    <citation type="submission" date="2021-01" db="UniProtKB">
        <authorList>
            <consortium name="EnsemblMetazoa"/>
        </authorList>
    </citation>
    <scope>IDENTIFICATION</scope>
</reference>
<proteinExistence type="predicted"/>
<dbReference type="Gene3D" id="3.80.10.10">
    <property type="entry name" value="Ribonuclease Inhibitor"/>
    <property type="match status" value="1"/>
</dbReference>
<dbReference type="Proteomes" id="UP000594262">
    <property type="component" value="Unplaced"/>
</dbReference>
<dbReference type="OrthoDB" id="1668230at2759"/>
<accession>A0A7M5V569</accession>